<organism evidence="3 4">
    <name type="scientific">Aneurinibacillus thermoaerophilus</name>
    <dbReference type="NCBI Taxonomy" id="143495"/>
    <lineage>
        <taxon>Bacteria</taxon>
        <taxon>Bacillati</taxon>
        <taxon>Bacillota</taxon>
        <taxon>Bacilli</taxon>
        <taxon>Bacillales</taxon>
        <taxon>Paenibacillaceae</taxon>
        <taxon>Aneurinibacillus group</taxon>
        <taxon>Aneurinibacillus</taxon>
    </lineage>
</organism>
<proteinExistence type="predicted"/>
<feature type="chain" id="PRO_5011707003" evidence="1">
    <location>
        <begin position="25"/>
        <end position="139"/>
    </location>
</feature>
<dbReference type="Proteomes" id="UP000826616">
    <property type="component" value="Chromosome"/>
</dbReference>
<dbReference type="RefSeq" id="WP_057897931.1">
    <property type="nucleotide sequence ID" value="NZ_CP080764.1"/>
</dbReference>
<gene>
    <name evidence="2" type="ORF">K3F53_14530</name>
    <name evidence="3" type="ORF">SAMN04489735_100635</name>
</gene>
<name>A0A1G7YAP0_ANETH</name>
<evidence type="ECO:0000313" key="2">
    <source>
        <dbReference type="EMBL" id="QYY42070.1"/>
    </source>
</evidence>
<evidence type="ECO:0000313" key="3">
    <source>
        <dbReference type="EMBL" id="SDG93521.1"/>
    </source>
</evidence>
<dbReference type="OrthoDB" id="2608593at2"/>
<reference evidence="2 5" key="2">
    <citation type="submission" date="2021-08" db="EMBL/GenBank/DDBJ databases">
        <title>Complete genome sequence of the strain Aneurinibacillus thermoaerophilus CCM 8960.</title>
        <authorList>
            <person name="Musilova J."/>
            <person name="Kourilova X."/>
            <person name="Pernicova I."/>
            <person name="Bezdicek M."/>
            <person name="Lengerova M."/>
            <person name="Obruca S."/>
            <person name="Sedlar K."/>
        </authorList>
    </citation>
    <scope>NUCLEOTIDE SEQUENCE [LARGE SCALE GENOMIC DNA]</scope>
    <source>
        <strain evidence="2 5">CCM 8960</strain>
    </source>
</reference>
<dbReference type="GeneID" id="97142594"/>
<evidence type="ECO:0000313" key="4">
    <source>
        <dbReference type="Proteomes" id="UP000198956"/>
    </source>
</evidence>
<dbReference type="EMBL" id="FNDE01000006">
    <property type="protein sequence ID" value="SDG93521.1"/>
    <property type="molecule type" value="Genomic_DNA"/>
</dbReference>
<dbReference type="Proteomes" id="UP000198956">
    <property type="component" value="Unassembled WGS sequence"/>
</dbReference>
<protein>
    <submittedName>
        <fullName evidence="3">Uncharacterized protein</fullName>
    </submittedName>
</protein>
<evidence type="ECO:0000256" key="1">
    <source>
        <dbReference type="SAM" id="SignalP"/>
    </source>
</evidence>
<keyword evidence="5" id="KW-1185">Reference proteome</keyword>
<reference evidence="3 4" key="1">
    <citation type="submission" date="2016-10" db="EMBL/GenBank/DDBJ databases">
        <authorList>
            <person name="de Groot N.N."/>
        </authorList>
    </citation>
    <scope>NUCLEOTIDE SEQUENCE [LARGE SCALE GENOMIC DNA]</scope>
    <source>
        <strain evidence="3 4">L 420-91</strain>
    </source>
</reference>
<keyword evidence="1" id="KW-0732">Signal</keyword>
<dbReference type="AlphaFoldDB" id="A0A1G7YAP0"/>
<sequence length="139" mass="15707">MKKKFKLSILATLMCFSISGIIQAATQAEKKTDKELSVVEHFEKDTKKKYPNLEIKQITPEESIKIKEEMRTKVEKEAKQEVQLSGISAFDSAPPVTVLYIDQIVWDEPNGHKYIYGDLTAPAIKGYTEMSLCDCGCEN</sequence>
<accession>A0A1G7YAP0</accession>
<evidence type="ECO:0000313" key="5">
    <source>
        <dbReference type="Proteomes" id="UP000826616"/>
    </source>
</evidence>
<feature type="signal peptide" evidence="1">
    <location>
        <begin position="1"/>
        <end position="24"/>
    </location>
</feature>
<dbReference type="EMBL" id="CP080764">
    <property type="protein sequence ID" value="QYY42070.1"/>
    <property type="molecule type" value="Genomic_DNA"/>
</dbReference>